<protein>
    <submittedName>
        <fullName evidence="1">Uncharacterized protein</fullName>
    </submittedName>
</protein>
<keyword evidence="2" id="KW-1185">Reference proteome</keyword>
<comment type="caution">
    <text evidence="1">The sequence shown here is derived from an EMBL/GenBank/DDBJ whole genome shotgun (WGS) entry which is preliminary data.</text>
</comment>
<name>A0AAP0JL47_9MAGN</name>
<sequence>MITEHHSSTSLANTLKIEPKLKSIATMHGPSFDLSSKPLHPKSEALPSIVLQKPFNHTSFFTAIN</sequence>
<accession>A0AAP0JL47</accession>
<reference evidence="1 2" key="1">
    <citation type="submission" date="2024-01" db="EMBL/GenBank/DDBJ databases">
        <title>Genome assemblies of Stephania.</title>
        <authorList>
            <person name="Yang L."/>
        </authorList>
    </citation>
    <scope>NUCLEOTIDE SEQUENCE [LARGE SCALE GENOMIC DNA]</scope>
    <source>
        <strain evidence="1">YNDBR</strain>
        <tissue evidence="1">Leaf</tissue>
    </source>
</reference>
<dbReference type="EMBL" id="JBBNAF010000006">
    <property type="protein sequence ID" value="KAK9136086.1"/>
    <property type="molecule type" value="Genomic_DNA"/>
</dbReference>
<evidence type="ECO:0000313" key="2">
    <source>
        <dbReference type="Proteomes" id="UP001420932"/>
    </source>
</evidence>
<evidence type="ECO:0000313" key="1">
    <source>
        <dbReference type="EMBL" id="KAK9136086.1"/>
    </source>
</evidence>
<dbReference type="AlphaFoldDB" id="A0AAP0JL47"/>
<dbReference type="Proteomes" id="UP001420932">
    <property type="component" value="Unassembled WGS sequence"/>
</dbReference>
<organism evidence="1 2">
    <name type="scientific">Stephania yunnanensis</name>
    <dbReference type="NCBI Taxonomy" id="152371"/>
    <lineage>
        <taxon>Eukaryota</taxon>
        <taxon>Viridiplantae</taxon>
        <taxon>Streptophyta</taxon>
        <taxon>Embryophyta</taxon>
        <taxon>Tracheophyta</taxon>
        <taxon>Spermatophyta</taxon>
        <taxon>Magnoliopsida</taxon>
        <taxon>Ranunculales</taxon>
        <taxon>Menispermaceae</taxon>
        <taxon>Menispermoideae</taxon>
        <taxon>Cissampelideae</taxon>
        <taxon>Stephania</taxon>
    </lineage>
</organism>
<gene>
    <name evidence="1" type="ORF">Syun_015416</name>
</gene>
<proteinExistence type="predicted"/>